<comment type="subcellular location">
    <subcellularLocation>
        <location evidence="1">Membrane</location>
        <topology evidence="1">Multi-pass membrane protein</topology>
    </subcellularLocation>
</comment>
<organism evidence="7 8">
    <name type="scientific">Pseudoalteromonas spongiae</name>
    <dbReference type="NCBI Taxonomy" id="298657"/>
    <lineage>
        <taxon>Bacteria</taxon>
        <taxon>Pseudomonadati</taxon>
        <taxon>Pseudomonadota</taxon>
        <taxon>Gammaproteobacteria</taxon>
        <taxon>Alteromonadales</taxon>
        <taxon>Pseudoalteromonadaceae</taxon>
        <taxon>Pseudoalteromonas</taxon>
    </lineage>
</organism>
<dbReference type="PANTHER" id="PTHR43461">
    <property type="entry name" value="TRANSMEMBRANE PROTEIN 256"/>
    <property type="match status" value="1"/>
</dbReference>
<sequence>MNRFSLAAGGIFCALAVMLGAFAAHGLKSIISPAMIAVFQTGVDYQFIHALALILFGLLGNSGYKLKWASIFAIVGIVFFSGSLYLLATTGIKIFGPITPLGGVCFIVSWLLFTVSVINHKPAQVK</sequence>
<dbReference type="EMBL" id="JBAWKS010000001">
    <property type="protein sequence ID" value="MEI4549764.1"/>
    <property type="molecule type" value="Genomic_DNA"/>
</dbReference>
<feature type="transmembrane region" description="Helical" evidence="6">
    <location>
        <begin position="47"/>
        <end position="64"/>
    </location>
</feature>
<dbReference type="InterPro" id="IPR006696">
    <property type="entry name" value="DUF423"/>
</dbReference>
<keyword evidence="8" id="KW-1185">Reference proteome</keyword>
<dbReference type="RefSeq" id="WP_100913652.1">
    <property type="nucleotide sequence ID" value="NZ_CP023398.1"/>
</dbReference>
<evidence type="ECO:0000256" key="2">
    <source>
        <dbReference type="ARBA" id="ARBA00009694"/>
    </source>
</evidence>
<name>A0ABU8ES22_9GAMM</name>
<feature type="transmembrane region" description="Helical" evidence="6">
    <location>
        <begin position="71"/>
        <end position="88"/>
    </location>
</feature>
<evidence type="ECO:0000256" key="6">
    <source>
        <dbReference type="SAM" id="Phobius"/>
    </source>
</evidence>
<gene>
    <name evidence="7" type="ORF">WAE96_08730</name>
</gene>
<accession>A0ABU8ES22</accession>
<evidence type="ECO:0000256" key="4">
    <source>
        <dbReference type="ARBA" id="ARBA00022989"/>
    </source>
</evidence>
<comment type="similarity">
    <text evidence="2">Belongs to the UPF0382 family.</text>
</comment>
<keyword evidence="4 6" id="KW-1133">Transmembrane helix</keyword>
<keyword evidence="5 6" id="KW-0472">Membrane</keyword>
<dbReference type="PANTHER" id="PTHR43461:SF1">
    <property type="entry name" value="TRANSMEMBRANE PROTEIN 256"/>
    <property type="match status" value="1"/>
</dbReference>
<evidence type="ECO:0000256" key="1">
    <source>
        <dbReference type="ARBA" id="ARBA00004141"/>
    </source>
</evidence>
<evidence type="ECO:0000256" key="5">
    <source>
        <dbReference type="ARBA" id="ARBA00023136"/>
    </source>
</evidence>
<keyword evidence="3 6" id="KW-0812">Transmembrane</keyword>
<feature type="transmembrane region" description="Helical" evidence="6">
    <location>
        <begin position="94"/>
        <end position="118"/>
    </location>
</feature>
<evidence type="ECO:0000313" key="7">
    <source>
        <dbReference type="EMBL" id="MEI4549764.1"/>
    </source>
</evidence>
<protein>
    <submittedName>
        <fullName evidence="7">DUF423 domain-containing protein</fullName>
    </submittedName>
</protein>
<comment type="caution">
    <text evidence="7">The sequence shown here is derived from an EMBL/GenBank/DDBJ whole genome shotgun (WGS) entry which is preliminary data.</text>
</comment>
<reference evidence="7 8" key="1">
    <citation type="submission" date="2023-12" db="EMBL/GenBank/DDBJ databases">
        <title>Friends and Foes: Symbiotic and Algicidal bacterial influence on Karenia brevis blooms.</title>
        <authorList>
            <person name="Fei C."/>
            <person name="Mohamed A.R."/>
            <person name="Booker A."/>
            <person name="Arshad M."/>
            <person name="Klass S."/>
            <person name="Ahn S."/>
            <person name="Gilbert P.M."/>
            <person name="Heil C.A."/>
            <person name="Martinez J.M."/>
            <person name="Amin S.A."/>
        </authorList>
    </citation>
    <scope>NUCLEOTIDE SEQUENCE [LARGE SCALE GENOMIC DNA]</scope>
    <source>
        <strain evidence="7 8">CE15</strain>
    </source>
</reference>
<dbReference type="Proteomes" id="UP001382455">
    <property type="component" value="Unassembled WGS sequence"/>
</dbReference>
<proteinExistence type="inferred from homology"/>
<evidence type="ECO:0000256" key="3">
    <source>
        <dbReference type="ARBA" id="ARBA00022692"/>
    </source>
</evidence>
<evidence type="ECO:0000313" key="8">
    <source>
        <dbReference type="Proteomes" id="UP001382455"/>
    </source>
</evidence>
<dbReference type="Pfam" id="PF04241">
    <property type="entry name" value="DUF423"/>
    <property type="match status" value="1"/>
</dbReference>